<dbReference type="Proteomes" id="UP000190989">
    <property type="component" value="Unassembled WGS sequence"/>
</dbReference>
<evidence type="ECO:0000256" key="1">
    <source>
        <dbReference type="SAM" id="Phobius"/>
    </source>
</evidence>
<proteinExistence type="predicted"/>
<sequence length="443" mass="48142">MLATLRSNWLSVRASYWFYPALFALGGLLLALVLVHLDRIGASRWLSETNWIIPARPEGANNILTVLSGSMIGVASTVFSITIAAVAYASGTYGPRLLTNFMEDKGNQLSLATFIGTFDYAITVLRAVRSQDEAAVGAVPPAAMSSAGFVPQLSLLVAFAMMIVAVAVLVYFLHHIPASIRINTVLQNIGERLLREIDGRFEECGDRDPPVRPLPSGTPVPASESGYVRLIEFTTLVELARKHELLLALKVRPGDFVYPGVPLVLAGERQLPDHLARSVREAFAIGGSRTSEQDLEFSIDELVEIALRALSPGINDPFTAITAIHWLGAATAEIGRRRLDMEKWNRGDPDCPVFPPTSDFAHFLQRGFVAARNAVASNRLTALVALDALATAARQVLGSHRRRLLVREAGMLADLAITMLPDPDADEIRRRHAAILAELDEAA</sequence>
<evidence type="ECO:0000313" key="2">
    <source>
        <dbReference type="EMBL" id="SLJ96337.1"/>
    </source>
</evidence>
<dbReference type="InterPro" id="IPR018723">
    <property type="entry name" value="DUF2254_membrane"/>
</dbReference>
<keyword evidence="1" id="KW-0472">Membrane</keyword>
<dbReference type="EMBL" id="FVZE01000002">
    <property type="protein sequence ID" value="SLJ96337.1"/>
    <property type="molecule type" value="Genomic_DNA"/>
</dbReference>
<organism evidence="2 3">
    <name type="scientific">Novosphingobium mathurense</name>
    <dbReference type="NCBI Taxonomy" id="428990"/>
    <lineage>
        <taxon>Bacteria</taxon>
        <taxon>Pseudomonadati</taxon>
        <taxon>Pseudomonadota</taxon>
        <taxon>Alphaproteobacteria</taxon>
        <taxon>Sphingomonadales</taxon>
        <taxon>Sphingomonadaceae</taxon>
        <taxon>Novosphingobium</taxon>
    </lineage>
</organism>
<evidence type="ECO:0000313" key="3">
    <source>
        <dbReference type="Proteomes" id="UP000190989"/>
    </source>
</evidence>
<feature type="transmembrane region" description="Helical" evidence="1">
    <location>
        <begin position="16"/>
        <end position="37"/>
    </location>
</feature>
<name>A0A1U6HKS9_9SPHN</name>
<keyword evidence="3" id="KW-1185">Reference proteome</keyword>
<keyword evidence="1" id="KW-0812">Transmembrane</keyword>
<feature type="transmembrane region" description="Helical" evidence="1">
    <location>
        <begin position="149"/>
        <end position="173"/>
    </location>
</feature>
<dbReference type="Pfam" id="PF10011">
    <property type="entry name" value="DUF2254"/>
    <property type="match status" value="1"/>
</dbReference>
<protein>
    <submittedName>
        <fullName evidence="2">Uncharacterized membrane protein</fullName>
    </submittedName>
</protein>
<feature type="transmembrane region" description="Helical" evidence="1">
    <location>
        <begin position="63"/>
        <end position="89"/>
    </location>
</feature>
<reference evidence="3" key="1">
    <citation type="submission" date="2017-02" db="EMBL/GenBank/DDBJ databases">
        <authorList>
            <person name="Varghese N."/>
            <person name="Submissions S."/>
        </authorList>
    </citation>
    <scope>NUCLEOTIDE SEQUENCE [LARGE SCALE GENOMIC DNA]</scope>
    <source>
        <strain evidence="3">SM117</strain>
    </source>
</reference>
<dbReference type="AlphaFoldDB" id="A0A1U6HKS9"/>
<accession>A0A1U6HKS9</accession>
<dbReference type="RefSeq" id="WP_079730201.1">
    <property type="nucleotide sequence ID" value="NZ_FVZE01000002.1"/>
</dbReference>
<dbReference type="STRING" id="428990.SAMN06295987_102645"/>
<gene>
    <name evidence="2" type="ORF">SAMN06295987_102645</name>
</gene>
<keyword evidence="1" id="KW-1133">Transmembrane helix</keyword>